<dbReference type="RefSeq" id="WP_022521144.1">
    <property type="nucleotide sequence ID" value="NZ_CP054580.1"/>
</dbReference>
<keyword evidence="2" id="KW-1185">Reference proteome</keyword>
<dbReference type="EMBL" id="CP054580">
    <property type="protein sequence ID" value="QKS26130.1"/>
    <property type="molecule type" value="Genomic_DNA"/>
</dbReference>
<dbReference type="AlphaFoldDB" id="A0AAP9NPW0"/>
<evidence type="ECO:0000313" key="2">
    <source>
        <dbReference type="Proteomes" id="UP000509761"/>
    </source>
</evidence>
<organism evidence="1 2">
    <name type="scientific">Vreelandella titanicae</name>
    <dbReference type="NCBI Taxonomy" id="664683"/>
    <lineage>
        <taxon>Bacteria</taxon>
        <taxon>Pseudomonadati</taxon>
        <taxon>Pseudomonadota</taxon>
        <taxon>Gammaproteobacteria</taxon>
        <taxon>Oceanospirillales</taxon>
        <taxon>Halomonadaceae</taxon>
        <taxon>Vreelandella</taxon>
    </lineage>
</organism>
<proteinExistence type="predicted"/>
<evidence type="ECO:0000313" key="1">
    <source>
        <dbReference type="EMBL" id="QKS26130.1"/>
    </source>
</evidence>
<sequence>MTGFLGQGILANWGGVTEVAETDYNAWHSLEHMPERMSVPGFLRGRRCIAVEGTPAHRRYFMMYETRTLETLESSPYLARLNDPTPWTQRILSEYIAPSRTICRVLGSAGRGVGGWIATFEFGEDKRDTATAFANGDWIDKIMHLDGILAAHALEGDPTTGQQPTKEKIFRESRDKDITVAVALLVEGMDRASVEAAIVALKNHLGALASDCITLYQTQHVLSDVDAHE</sequence>
<reference evidence="1 2" key="1">
    <citation type="submission" date="2019-12" db="EMBL/GenBank/DDBJ databases">
        <title>Genome sequencing and assembly of endphytes of Porphyra tenera.</title>
        <authorList>
            <person name="Park J.M."/>
            <person name="Shin R."/>
            <person name="Jo S.H."/>
        </authorList>
    </citation>
    <scope>NUCLEOTIDE SEQUENCE [LARGE SCALE GENOMIC DNA]</scope>
    <source>
        <strain evidence="1 2">GPM3</strain>
    </source>
</reference>
<name>A0AAP9NPW0_9GAMM</name>
<dbReference type="Proteomes" id="UP000509761">
    <property type="component" value="Chromosome"/>
</dbReference>
<protein>
    <submittedName>
        <fullName evidence="1">Uncharacterized protein</fullName>
    </submittedName>
</protein>
<accession>A0AAP9NPW0</accession>
<gene>
    <name evidence="1" type="ORF">FX987_03927</name>
</gene>